<evidence type="ECO:0000256" key="5">
    <source>
        <dbReference type="ARBA" id="ARBA00022729"/>
    </source>
</evidence>
<dbReference type="GO" id="GO:0046872">
    <property type="term" value="F:metal ion binding"/>
    <property type="evidence" value="ECO:0007669"/>
    <property type="project" value="UniProtKB-KW"/>
</dbReference>
<dbReference type="InterPro" id="IPR046450">
    <property type="entry name" value="PA_dom_sf"/>
</dbReference>
<dbReference type="eggNOG" id="COG2234">
    <property type="taxonomic scope" value="Bacteria"/>
</dbReference>
<evidence type="ECO:0000313" key="13">
    <source>
        <dbReference type="Proteomes" id="UP000030013"/>
    </source>
</evidence>
<feature type="signal peptide" evidence="9">
    <location>
        <begin position="1"/>
        <end position="28"/>
    </location>
</feature>
<feature type="region of interest" description="Disordered" evidence="8">
    <location>
        <begin position="485"/>
        <end position="519"/>
    </location>
</feature>
<evidence type="ECO:0000313" key="12">
    <source>
        <dbReference type="EMBL" id="KGN42035.1"/>
    </source>
</evidence>
<dbReference type="PROSITE" id="PS51257">
    <property type="entry name" value="PROKAR_LIPOPROTEIN"/>
    <property type="match status" value="1"/>
</dbReference>
<evidence type="ECO:0000256" key="4">
    <source>
        <dbReference type="ARBA" id="ARBA00022723"/>
    </source>
</evidence>
<dbReference type="InterPro" id="IPR041756">
    <property type="entry name" value="M28_SGAP-like"/>
</dbReference>
<evidence type="ECO:0000259" key="10">
    <source>
        <dbReference type="Pfam" id="PF02225"/>
    </source>
</evidence>
<dbReference type="RefSeq" id="WP_035934636.1">
    <property type="nucleotide sequence ID" value="NZ_AVPL01000009.1"/>
</dbReference>
<keyword evidence="6" id="KW-0378">Hydrolase</keyword>
<dbReference type="Gene3D" id="3.50.30.30">
    <property type="match status" value="1"/>
</dbReference>
<evidence type="ECO:0000256" key="7">
    <source>
        <dbReference type="ARBA" id="ARBA00022833"/>
    </source>
</evidence>
<organism evidence="12 13">
    <name type="scientific">Knoellia aerolata DSM 18566</name>
    <dbReference type="NCBI Taxonomy" id="1385519"/>
    <lineage>
        <taxon>Bacteria</taxon>
        <taxon>Bacillati</taxon>
        <taxon>Actinomycetota</taxon>
        <taxon>Actinomycetes</taxon>
        <taxon>Micrococcales</taxon>
        <taxon>Intrasporangiaceae</taxon>
        <taxon>Knoellia</taxon>
    </lineage>
</organism>
<name>A0A0A0JXA0_9MICO</name>
<feature type="domain" description="Peptidase M28" evidence="11">
    <location>
        <begin position="253"/>
        <end position="467"/>
    </location>
</feature>
<feature type="chain" id="PRO_5001964638" evidence="9">
    <location>
        <begin position="29"/>
        <end position="519"/>
    </location>
</feature>
<comment type="caution">
    <text evidence="12">The sequence shown here is derived from an EMBL/GenBank/DDBJ whole genome shotgun (WGS) entry which is preliminary data.</text>
</comment>
<dbReference type="InterPro" id="IPR003137">
    <property type="entry name" value="PA_domain"/>
</dbReference>
<evidence type="ECO:0000256" key="2">
    <source>
        <dbReference type="ARBA" id="ARBA00022438"/>
    </source>
</evidence>
<accession>A0A0A0JXA0</accession>
<reference evidence="12 13" key="1">
    <citation type="submission" date="2013-08" db="EMBL/GenBank/DDBJ databases">
        <title>The genome sequence of Knoellia aerolata.</title>
        <authorList>
            <person name="Zhu W."/>
            <person name="Wang G."/>
        </authorList>
    </citation>
    <scope>NUCLEOTIDE SEQUENCE [LARGE SCALE GENOMIC DNA]</scope>
    <source>
        <strain evidence="12 13">DSM 18566</strain>
    </source>
</reference>
<dbReference type="InterPro" id="IPR045175">
    <property type="entry name" value="M28_fam"/>
</dbReference>
<keyword evidence="2 12" id="KW-0031">Aminopeptidase</keyword>
<dbReference type="OrthoDB" id="345880at2"/>
<dbReference type="Pfam" id="PF04389">
    <property type="entry name" value="Peptidase_M28"/>
    <property type="match status" value="1"/>
</dbReference>
<dbReference type="PANTHER" id="PTHR12147">
    <property type="entry name" value="METALLOPEPTIDASE M28 FAMILY MEMBER"/>
    <property type="match status" value="1"/>
</dbReference>
<dbReference type="GO" id="GO:0008235">
    <property type="term" value="F:metalloexopeptidase activity"/>
    <property type="evidence" value="ECO:0007669"/>
    <property type="project" value="InterPro"/>
</dbReference>
<dbReference type="STRING" id="1385519.N801_03195"/>
<dbReference type="PANTHER" id="PTHR12147:SF26">
    <property type="entry name" value="PEPTIDASE M28 DOMAIN-CONTAINING PROTEIN"/>
    <property type="match status" value="1"/>
</dbReference>
<dbReference type="GO" id="GO:0004177">
    <property type="term" value="F:aminopeptidase activity"/>
    <property type="evidence" value="ECO:0007669"/>
    <property type="project" value="UniProtKB-KW"/>
</dbReference>
<evidence type="ECO:0000256" key="9">
    <source>
        <dbReference type="SAM" id="SignalP"/>
    </source>
</evidence>
<dbReference type="InterPro" id="IPR007484">
    <property type="entry name" value="Peptidase_M28"/>
</dbReference>
<feature type="compositionally biased region" description="Basic and acidic residues" evidence="8">
    <location>
        <begin position="508"/>
        <end position="519"/>
    </location>
</feature>
<keyword evidence="4" id="KW-0479">Metal-binding</keyword>
<dbReference type="SUPFAM" id="SSF52025">
    <property type="entry name" value="PA domain"/>
    <property type="match status" value="1"/>
</dbReference>
<feature type="domain" description="PA" evidence="10">
    <location>
        <begin position="144"/>
        <end position="232"/>
    </location>
</feature>
<dbReference type="Gene3D" id="3.40.630.10">
    <property type="entry name" value="Zn peptidases"/>
    <property type="match status" value="2"/>
</dbReference>
<dbReference type="AlphaFoldDB" id="A0A0A0JXA0"/>
<evidence type="ECO:0000256" key="6">
    <source>
        <dbReference type="ARBA" id="ARBA00022801"/>
    </source>
</evidence>
<dbReference type="SUPFAM" id="SSF53187">
    <property type="entry name" value="Zn-dependent exopeptidases"/>
    <property type="match status" value="1"/>
</dbReference>
<gene>
    <name evidence="12" type="ORF">N801_03195</name>
</gene>
<proteinExistence type="inferred from homology"/>
<evidence type="ECO:0000259" key="11">
    <source>
        <dbReference type="Pfam" id="PF04389"/>
    </source>
</evidence>
<sequence length="519" mass="53658">MPRTPRRIGAAVVAAAAVSLASTPPVLAASQACDTRVNNTHAKLMECITLEGVREHQAAFQQIANENDGNRAAGTSGYDASVDYVVDRMEKAGYNVTLDEFPFTYVAAATLRQTAPVTATYETGPYTGTGYGTVSAAVTAVDINLVPPRASTSGCEASDFVGFPAGNIALMQRGTCPFGVKAANAQAAGASGVIIFNQGDTPLREALIVGTLVPSVVTIPVVGASFANGVALSQPGSTAYINVPAPVQTTQVNVIAESRWGNPANVVMAGAHLDSVQAGPGINDNGSGSAALLETAEQMSKVRPVNAVRFAWWGAEEAGLIGSTQYVAGLSEQEQDRIALYLNFDMVGSPNHVFFIYDGDDSDTVGAPAGPEGSAQIEKTFEAYFDSQGEPYKGTDFSGRSDYGPFIAVGIPSGGLFTGAEGVKTAEEAAIWGGTAGAQYDPCYHLACDTYANNNNHALDVNSDAIGYSVLQYAMNSSDVNGLSGKGNFPVAQPSGGPAGLPTSEQGGLHDHEHPLETL</sequence>
<keyword evidence="3" id="KW-0645">Protease</keyword>
<evidence type="ECO:0000256" key="3">
    <source>
        <dbReference type="ARBA" id="ARBA00022670"/>
    </source>
</evidence>
<dbReference type="Pfam" id="PF02225">
    <property type="entry name" value="PA"/>
    <property type="match status" value="1"/>
</dbReference>
<keyword evidence="5 9" id="KW-0732">Signal</keyword>
<dbReference type="EMBL" id="AVPL01000009">
    <property type="protein sequence ID" value="KGN42035.1"/>
    <property type="molecule type" value="Genomic_DNA"/>
</dbReference>
<protein>
    <submittedName>
        <fullName evidence="12">Aminopeptidase Y</fullName>
    </submittedName>
</protein>
<keyword evidence="13" id="KW-1185">Reference proteome</keyword>
<dbReference type="GO" id="GO:0006508">
    <property type="term" value="P:proteolysis"/>
    <property type="evidence" value="ECO:0007669"/>
    <property type="project" value="UniProtKB-KW"/>
</dbReference>
<keyword evidence="7" id="KW-0862">Zinc</keyword>
<dbReference type="Proteomes" id="UP000030013">
    <property type="component" value="Unassembled WGS sequence"/>
</dbReference>
<comment type="similarity">
    <text evidence="1">Belongs to the peptidase M28 family. M28A subfamily.</text>
</comment>
<evidence type="ECO:0000256" key="1">
    <source>
        <dbReference type="ARBA" id="ARBA00005957"/>
    </source>
</evidence>
<dbReference type="CDD" id="cd03876">
    <property type="entry name" value="M28_SGAP_like"/>
    <property type="match status" value="1"/>
</dbReference>
<evidence type="ECO:0000256" key="8">
    <source>
        <dbReference type="SAM" id="MobiDB-lite"/>
    </source>
</evidence>